<dbReference type="GO" id="GO:0000978">
    <property type="term" value="F:RNA polymerase II cis-regulatory region sequence-specific DNA binding"/>
    <property type="evidence" value="ECO:0007669"/>
    <property type="project" value="TreeGrafter"/>
</dbReference>
<keyword evidence="6" id="KW-1185">Reference proteome</keyword>
<sequence length="206" mass="23249">MHKTLPMHATINDDAVEAIQKIMSYFIHRITIKANEYCHMDKRKIVTAEDIIWAMNNVGLHNYGELLTHYLHKYCQENSMHYLRPNIMQPNAPSSLILPINSVPMMNYGYPHFPPNALLNDPVAAVMTNVRENSMHYLRSAIVPPSTPSSLILPINSVPMMSYVYAQFSPNVLLNDSVAAVMTNVRNENMVAENDEDPDSSESSSS</sequence>
<comment type="caution">
    <text evidence="5">The sequence shown here is derived from an EMBL/GenBank/DDBJ whole genome shotgun (WGS) entry which is preliminary data.</text>
</comment>
<dbReference type="InterPro" id="IPR027113">
    <property type="entry name" value="Transc_fact_NFYB/HAP3"/>
</dbReference>
<dbReference type="AlphaFoldDB" id="A0A2G2WFG8"/>
<keyword evidence="2" id="KW-0805">Transcription regulation</keyword>
<dbReference type="Gene3D" id="1.10.20.10">
    <property type="entry name" value="Histone, subunit A"/>
    <property type="match status" value="1"/>
</dbReference>
<evidence type="ECO:0000256" key="1">
    <source>
        <dbReference type="ARBA" id="ARBA00009053"/>
    </source>
</evidence>
<feature type="domain" description="Transcription factor CBF/NF-Y/archaeal histone" evidence="4">
    <location>
        <begin position="1"/>
        <end position="55"/>
    </location>
</feature>
<proteinExistence type="inferred from homology"/>
<evidence type="ECO:0000313" key="6">
    <source>
        <dbReference type="Proteomes" id="UP000224567"/>
    </source>
</evidence>
<reference evidence="5 6" key="1">
    <citation type="journal article" date="2017" name="Genome Biol.">
        <title>New reference genome sequences of hot pepper reveal the massive evolution of plant disease-resistance genes by retroduplication.</title>
        <authorList>
            <person name="Kim S."/>
            <person name="Park J."/>
            <person name="Yeom S.I."/>
            <person name="Kim Y.M."/>
            <person name="Seo E."/>
            <person name="Kim K.T."/>
            <person name="Kim M.S."/>
            <person name="Lee J.M."/>
            <person name="Cheong K."/>
            <person name="Shin H.S."/>
            <person name="Kim S.B."/>
            <person name="Han K."/>
            <person name="Lee J."/>
            <person name="Park M."/>
            <person name="Lee H.A."/>
            <person name="Lee H.Y."/>
            <person name="Lee Y."/>
            <person name="Oh S."/>
            <person name="Lee J.H."/>
            <person name="Choi E."/>
            <person name="Choi E."/>
            <person name="Lee S.E."/>
            <person name="Jeon J."/>
            <person name="Kim H."/>
            <person name="Choi G."/>
            <person name="Song H."/>
            <person name="Lee J."/>
            <person name="Lee S.C."/>
            <person name="Kwon J.K."/>
            <person name="Lee H.Y."/>
            <person name="Koo N."/>
            <person name="Hong Y."/>
            <person name="Kim R.W."/>
            <person name="Kang W.H."/>
            <person name="Huh J.H."/>
            <person name="Kang B.C."/>
            <person name="Yang T.J."/>
            <person name="Lee Y.H."/>
            <person name="Bennetzen J.L."/>
            <person name="Choi D."/>
        </authorList>
    </citation>
    <scope>NUCLEOTIDE SEQUENCE [LARGE SCALE GENOMIC DNA]</scope>
    <source>
        <strain evidence="6">cv. PBC81</strain>
    </source>
</reference>
<accession>A0A2G2WFG8</accession>
<evidence type="ECO:0000256" key="2">
    <source>
        <dbReference type="ARBA" id="ARBA00023015"/>
    </source>
</evidence>
<keyword evidence="3" id="KW-0804">Transcription</keyword>
<dbReference type="PANTHER" id="PTHR11064">
    <property type="entry name" value="CCAAT-BINDING TRANSCRIPTION FACTOR-RELATED"/>
    <property type="match status" value="1"/>
</dbReference>
<dbReference type="EMBL" id="MLFT02000007">
    <property type="protein sequence ID" value="PHT43982.1"/>
    <property type="molecule type" value="Genomic_DNA"/>
</dbReference>
<evidence type="ECO:0000256" key="3">
    <source>
        <dbReference type="ARBA" id="ARBA00023163"/>
    </source>
</evidence>
<evidence type="ECO:0000313" key="5">
    <source>
        <dbReference type="EMBL" id="PHT43982.1"/>
    </source>
</evidence>
<dbReference type="InterPro" id="IPR009072">
    <property type="entry name" value="Histone-fold"/>
</dbReference>
<dbReference type="Pfam" id="PF00808">
    <property type="entry name" value="CBFD_NFYB_HMF"/>
    <property type="match status" value="1"/>
</dbReference>
<reference evidence="6" key="2">
    <citation type="journal article" date="2017" name="J. Anim. Genet.">
        <title>Multiple reference genome sequences of hot pepper reveal the massive evolution of plant disease resistance genes by retroduplication.</title>
        <authorList>
            <person name="Kim S."/>
            <person name="Park J."/>
            <person name="Yeom S.-I."/>
            <person name="Kim Y.-M."/>
            <person name="Seo E."/>
            <person name="Kim K.-T."/>
            <person name="Kim M.-S."/>
            <person name="Lee J.M."/>
            <person name="Cheong K."/>
            <person name="Shin H.-S."/>
            <person name="Kim S.-B."/>
            <person name="Han K."/>
            <person name="Lee J."/>
            <person name="Park M."/>
            <person name="Lee H.-A."/>
            <person name="Lee H.-Y."/>
            <person name="Lee Y."/>
            <person name="Oh S."/>
            <person name="Lee J.H."/>
            <person name="Choi E."/>
            <person name="Choi E."/>
            <person name="Lee S.E."/>
            <person name="Jeon J."/>
            <person name="Kim H."/>
            <person name="Choi G."/>
            <person name="Song H."/>
            <person name="Lee J."/>
            <person name="Lee S.-C."/>
            <person name="Kwon J.-K."/>
            <person name="Lee H.-Y."/>
            <person name="Koo N."/>
            <person name="Hong Y."/>
            <person name="Kim R.W."/>
            <person name="Kang W.-H."/>
            <person name="Huh J.H."/>
            <person name="Kang B.-C."/>
            <person name="Yang T.-J."/>
            <person name="Lee Y.-H."/>
            <person name="Bennetzen J.L."/>
            <person name="Choi D."/>
        </authorList>
    </citation>
    <scope>NUCLEOTIDE SEQUENCE [LARGE SCALE GENOMIC DNA]</scope>
    <source>
        <strain evidence="6">cv. PBC81</strain>
    </source>
</reference>
<dbReference type="InterPro" id="IPR003958">
    <property type="entry name" value="CBFA_NFYB_domain"/>
</dbReference>
<protein>
    <recommendedName>
        <fullName evidence="4">Transcription factor CBF/NF-Y/archaeal histone domain-containing protein</fullName>
    </recommendedName>
</protein>
<dbReference type="GO" id="GO:0016602">
    <property type="term" value="C:CCAAT-binding factor complex"/>
    <property type="evidence" value="ECO:0007669"/>
    <property type="project" value="InterPro"/>
</dbReference>
<gene>
    <name evidence="5" type="ORF">CQW23_18007</name>
</gene>
<dbReference type="GO" id="GO:0046982">
    <property type="term" value="F:protein heterodimerization activity"/>
    <property type="evidence" value="ECO:0007669"/>
    <property type="project" value="InterPro"/>
</dbReference>
<dbReference type="Proteomes" id="UP000224567">
    <property type="component" value="Unassembled WGS sequence"/>
</dbReference>
<dbReference type="STRING" id="33114.A0A2G2WFG8"/>
<organism evidence="5 6">
    <name type="scientific">Capsicum baccatum</name>
    <name type="common">Peruvian pepper</name>
    <dbReference type="NCBI Taxonomy" id="33114"/>
    <lineage>
        <taxon>Eukaryota</taxon>
        <taxon>Viridiplantae</taxon>
        <taxon>Streptophyta</taxon>
        <taxon>Embryophyta</taxon>
        <taxon>Tracheophyta</taxon>
        <taxon>Spermatophyta</taxon>
        <taxon>Magnoliopsida</taxon>
        <taxon>eudicotyledons</taxon>
        <taxon>Gunneridae</taxon>
        <taxon>Pentapetalae</taxon>
        <taxon>asterids</taxon>
        <taxon>lamiids</taxon>
        <taxon>Solanales</taxon>
        <taxon>Solanaceae</taxon>
        <taxon>Solanoideae</taxon>
        <taxon>Capsiceae</taxon>
        <taxon>Capsicum</taxon>
    </lineage>
</organism>
<comment type="similarity">
    <text evidence="1">Belongs to the NFYB/HAP3 subunit family.</text>
</comment>
<evidence type="ECO:0000259" key="4">
    <source>
        <dbReference type="Pfam" id="PF00808"/>
    </source>
</evidence>
<dbReference type="OrthoDB" id="1294928at2759"/>
<name>A0A2G2WFG8_CAPBA</name>
<dbReference type="SUPFAM" id="SSF47113">
    <property type="entry name" value="Histone-fold"/>
    <property type="match status" value="1"/>
</dbReference>
<dbReference type="GO" id="GO:0001228">
    <property type="term" value="F:DNA-binding transcription activator activity, RNA polymerase II-specific"/>
    <property type="evidence" value="ECO:0007669"/>
    <property type="project" value="InterPro"/>
</dbReference>
<dbReference type="PANTHER" id="PTHR11064:SF115">
    <property type="entry name" value="NUCLEAR TRANSCRIPTION FACTOR Y SUBUNIT B-9"/>
    <property type="match status" value="1"/>
</dbReference>